<reference evidence="3" key="1">
    <citation type="submission" date="2021-03" db="EMBL/GenBank/DDBJ databases">
        <authorList>
            <person name="Tagirdzhanova G."/>
        </authorList>
    </citation>
    <scope>NUCLEOTIDE SEQUENCE</scope>
</reference>
<name>A0A8H3HYN6_9LECA</name>
<dbReference type="AlphaFoldDB" id="A0A8H3HYN6"/>
<keyword evidence="1" id="KW-1133">Transmembrane helix</keyword>
<dbReference type="EMBL" id="CAJPDT010000004">
    <property type="protein sequence ID" value="CAF9907927.1"/>
    <property type="molecule type" value="Genomic_DNA"/>
</dbReference>
<dbReference type="InterPro" id="IPR021109">
    <property type="entry name" value="Peptidase_aspartic_dom_sf"/>
</dbReference>
<sequence>MPDELSLPMSGNSNRDLVVVLESVSLSDSAGSVKTLHSTPFQVFIDSTTPQFWLPEELCSKFEDAFGLSWNSTVGRYLINDTHHEVLQQQNANVTFHLGDDESGEIIVNITIPYSGFDLELGFPLVSTKQKYFPLRRAANATQYTLGRTFLQEAYLIVDYERSSFSVSQNNWSEDIMPQIVPLSSMTDNAIGKSAQMSCTNYNYTSHSLVMDVGLITGIIVAALLACTLVALPIVTYSFKRYRYQLATLHSFAGVNSYTKEFFIRKTRTFVDRHLVLSRGKSEMNISEGSNAPSRPFLKWRSLSSRLRMHWLNGKRYTCINKLRLYVESWSGEAWDWWPLCPSFEQLEGDESRLKWHYPSKPSTLSQSRHAEVPKSFGHEDWTVLEKAIQQSTAYEGDLSQSQSNSEQSRANSAITRGLPLERPFRAHSKGNSTYCSDIDDFSKKGMDPSAPITAVDIVPPSNFTGFVLFGVYGSQRLQNAYLRLAQIDVFDKDDDGFFDQMIFEFRRLRGFLRRTFSIWVFHTCEFITFHKANPNEIMPGPQEMPPSEDPDYYYNANRFPPVLRSVFYANFYGCKKACITSHLDILRLFHQCKGRNHCGS</sequence>
<organism evidence="3 4">
    <name type="scientific">Imshaugia aleurites</name>
    <dbReference type="NCBI Taxonomy" id="172621"/>
    <lineage>
        <taxon>Eukaryota</taxon>
        <taxon>Fungi</taxon>
        <taxon>Dikarya</taxon>
        <taxon>Ascomycota</taxon>
        <taxon>Pezizomycotina</taxon>
        <taxon>Lecanoromycetes</taxon>
        <taxon>OSLEUM clade</taxon>
        <taxon>Lecanoromycetidae</taxon>
        <taxon>Lecanorales</taxon>
        <taxon>Lecanorineae</taxon>
        <taxon>Parmeliaceae</taxon>
        <taxon>Imshaugia</taxon>
    </lineage>
</organism>
<evidence type="ECO:0000259" key="2">
    <source>
        <dbReference type="PROSITE" id="PS51767"/>
    </source>
</evidence>
<comment type="caution">
    <text evidence="3">The sequence shown here is derived from an EMBL/GenBank/DDBJ whole genome shotgun (WGS) entry which is preliminary data.</text>
</comment>
<dbReference type="Proteomes" id="UP000664534">
    <property type="component" value="Unassembled WGS sequence"/>
</dbReference>
<evidence type="ECO:0000313" key="4">
    <source>
        <dbReference type="Proteomes" id="UP000664534"/>
    </source>
</evidence>
<keyword evidence="4" id="KW-1185">Reference proteome</keyword>
<keyword evidence="1" id="KW-0472">Membrane</keyword>
<dbReference type="Gene3D" id="2.40.70.10">
    <property type="entry name" value="Acid Proteases"/>
    <property type="match status" value="1"/>
</dbReference>
<accession>A0A8H3HYN6</accession>
<evidence type="ECO:0000256" key="1">
    <source>
        <dbReference type="SAM" id="Phobius"/>
    </source>
</evidence>
<proteinExistence type="predicted"/>
<feature type="transmembrane region" description="Helical" evidence="1">
    <location>
        <begin position="213"/>
        <end position="235"/>
    </location>
</feature>
<feature type="domain" description="Peptidase A1" evidence="2">
    <location>
        <begin position="1"/>
        <end position="168"/>
    </location>
</feature>
<protein>
    <recommendedName>
        <fullName evidence="2">Peptidase A1 domain-containing protein</fullName>
    </recommendedName>
</protein>
<dbReference type="InterPro" id="IPR033121">
    <property type="entry name" value="PEPTIDASE_A1"/>
</dbReference>
<dbReference type="PROSITE" id="PS51767">
    <property type="entry name" value="PEPTIDASE_A1"/>
    <property type="match status" value="1"/>
</dbReference>
<keyword evidence="1" id="KW-0812">Transmembrane</keyword>
<dbReference type="OrthoDB" id="5423433at2759"/>
<gene>
    <name evidence="3" type="ORF">IMSHALPRED_006533</name>
</gene>
<dbReference type="SUPFAM" id="SSF50630">
    <property type="entry name" value="Acid proteases"/>
    <property type="match status" value="1"/>
</dbReference>
<evidence type="ECO:0000313" key="3">
    <source>
        <dbReference type="EMBL" id="CAF9907927.1"/>
    </source>
</evidence>